<accession>A0A5B7IWC1</accession>
<organism evidence="1 2">
    <name type="scientific">Portunus trituberculatus</name>
    <name type="common">Swimming crab</name>
    <name type="synonym">Neptunus trituberculatus</name>
    <dbReference type="NCBI Taxonomy" id="210409"/>
    <lineage>
        <taxon>Eukaryota</taxon>
        <taxon>Metazoa</taxon>
        <taxon>Ecdysozoa</taxon>
        <taxon>Arthropoda</taxon>
        <taxon>Crustacea</taxon>
        <taxon>Multicrustacea</taxon>
        <taxon>Malacostraca</taxon>
        <taxon>Eumalacostraca</taxon>
        <taxon>Eucarida</taxon>
        <taxon>Decapoda</taxon>
        <taxon>Pleocyemata</taxon>
        <taxon>Brachyura</taxon>
        <taxon>Eubrachyura</taxon>
        <taxon>Portunoidea</taxon>
        <taxon>Portunidae</taxon>
        <taxon>Portuninae</taxon>
        <taxon>Portunus</taxon>
    </lineage>
</organism>
<proteinExistence type="predicted"/>
<name>A0A5B7IWC1_PORTR</name>
<reference evidence="1 2" key="1">
    <citation type="submission" date="2019-05" db="EMBL/GenBank/DDBJ databases">
        <title>Another draft genome of Portunus trituberculatus and its Hox gene families provides insights of decapod evolution.</title>
        <authorList>
            <person name="Jeong J.-H."/>
            <person name="Song I."/>
            <person name="Kim S."/>
            <person name="Choi T."/>
            <person name="Kim D."/>
            <person name="Ryu S."/>
            <person name="Kim W."/>
        </authorList>
    </citation>
    <scope>NUCLEOTIDE SEQUENCE [LARGE SCALE GENOMIC DNA]</scope>
    <source>
        <tissue evidence="1">Muscle</tissue>
    </source>
</reference>
<evidence type="ECO:0000313" key="1">
    <source>
        <dbReference type="EMBL" id="MPC85996.1"/>
    </source>
</evidence>
<keyword evidence="2" id="KW-1185">Reference proteome</keyword>
<protein>
    <submittedName>
        <fullName evidence="1">Uncharacterized protein</fullName>
    </submittedName>
</protein>
<sequence length="157" mass="17770">MYFLTFSHRHAPETPQSTGDHWCPQVCTFKYRKEGKGTNKLFTGISNIKLYFDAVQINPTLPCSSLSPACPCLHLSPLLSFPYSRPSLPRFFHSRSPEPQTTSPSALVPSVHLSEISNMYLSLIFASGYTHLRGQNKLRIQKRLPLSLRQFSKATDK</sequence>
<comment type="caution">
    <text evidence="1">The sequence shown here is derived from an EMBL/GenBank/DDBJ whole genome shotgun (WGS) entry which is preliminary data.</text>
</comment>
<gene>
    <name evidence="1" type="ORF">E2C01_080808</name>
</gene>
<evidence type="ECO:0000313" key="2">
    <source>
        <dbReference type="Proteomes" id="UP000324222"/>
    </source>
</evidence>
<dbReference type="Proteomes" id="UP000324222">
    <property type="component" value="Unassembled WGS sequence"/>
</dbReference>
<dbReference type="AlphaFoldDB" id="A0A5B7IWC1"/>
<dbReference type="EMBL" id="VSRR010070231">
    <property type="protein sequence ID" value="MPC85996.1"/>
    <property type="molecule type" value="Genomic_DNA"/>
</dbReference>